<gene>
    <name evidence="3" type="ORF">V6N12_052563</name>
</gene>
<dbReference type="Pfam" id="PF00450">
    <property type="entry name" value="Peptidase_S10"/>
    <property type="match status" value="1"/>
</dbReference>
<dbReference type="Gene3D" id="3.40.50.1820">
    <property type="entry name" value="alpha/beta hydrolase"/>
    <property type="match status" value="1"/>
</dbReference>
<dbReference type="PANTHER" id="PTHR11802:SF470">
    <property type="entry name" value="CARBOXYPEPTIDASE"/>
    <property type="match status" value="1"/>
</dbReference>
<keyword evidence="2" id="KW-0732">Signal</keyword>
<dbReference type="InterPro" id="IPR029058">
    <property type="entry name" value="AB_hydrolase_fold"/>
</dbReference>
<dbReference type="InterPro" id="IPR001563">
    <property type="entry name" value="Peptidase_S10"/>
</dbReference>
<comment type="caution">
    <text evidence="3">The sequence shown here is derived from an EMBL/GenBank/DDBJ whole genome shotgun (WGS) entry which is preliminary data.</text>
</comment>
<evidence type="ECO:0000313" key="4">
    <source>
        <dbReference type="Proteomes" id="UP001472677"/>
    </source>
</evidence>
<dbReference type="SUPFAM" id="SSF53474">
    <property type="entry name" value="alpha/beta-Hydrolases"/>
    <property type="match status" value="1"/>
</dbReference>
<name>A0ABR2C229_9ROSI</name>
<sequence>MAKPALFPCLLFSFWLLGFLSFGEATDRQGEIIQKLLMSKRFEKPRRFSRYWAAGLHGSNESTYTPVGMEPQDGKMEADKIDALPGQADGVDFDQYAGYVIVDQKAGRAICSIITWSSLLAILLLIPWFCGSMEGIYGAMTELGPFRVMTLHGTMVSPDSLTTTAIDTYTYTYTFLVNWLERFPKYKSRDFFIAGESYVASLILHNNEQRNQSVGNGLLDTCFERNTQIVVLILKNAWSSPIGMGRYRHLPRFFFEKWLPWFCKSFNIYAPHSFKELSLLPLHDSFSSTNEMLVR</sequence>
<evidence type="ECO:0000256" key="1">
    <source>
        <dbReference type="ARBA" id="ARBA00009431"/>
    </source>
</evidence>
<feature type="chain" id="PRO_5046733980" evidence="2">
    <location>
        <begin position="26"/>
        <end position="295"/>
    </location>
</feature>
<feature type="signal peptide" evidence="2">
    <location>
        <begin position="1"/>
        <end position="25"/>
    </location>
</feature>
<evidence type="ECO:0000256" key="2">
    <source>
        <dbReference type="SAM" id="SignalP"/>
    </source>
</evidence>
<dbReference type="EMBL" id="JBBPBM010000069">
    <property type="protein sequence ID" value="KAK8513371.1"/>
    <property type="molecule type" value="Genomic_DNA"/>
</dbReference>
<comment type="similarity">
    <text evidence="1">Belongs to the peptidase S10 family.</text>
</comment>
<dbReference type="Proteomes" id="UP001472677">
    <property type="component" value="Unassembled WGS sequence"/>
</dbReference>
<proteinExistence type="inferred from homology"/>
<protein>
    <submittedName>
        <fullName evidence="3">Uncharacterized protein</fullName>
    </submittedName>
</protein>
<dbReference type="PANTHER" id="PTHR11802">
    <property type="entry name" value="SERINE PROTEASE FAMILY S10 SERINE CARBOXYPEPTIDASE"/>
    <property type="match status" value="1"/>
</dbReference>
<evidence type="ECO:0000313" key="3">
    <source>
        <dbReference type="EMBL" id="KAK8513371.1"/>
    </source>
</evidence>
<accession>A0ABR2C229</accession>
<keyword evidence="4" id="KW-1185">Reference proteome</keyword>
<reference evidence="3 4" key="1">
    <citation type="journal article" date="2024" name="G3 (Bethesda)">
        <title>Genome assembly of Hibiscus sabdariffa L. provides insights into metabolisms of medicinal natural products.</title>
        <authorList>
            <person name="Kim T."/>
        </authorList>
    </citation>
    <scope>NUCLEOTIDE SEQUENCE [LARGE SCALE GENOMIC DNA]</scope>
    <source>
        <strain evidence="3">TK-2024</strain>
        <tissue evidence="3">Old leaves</tissue>
    </source>
</reference>
<organism evidence="3 4">
    <name type="scientific">Hibiscus sabdariffa</name>
    <name type="common">roselle</name>
    <dbReference type="NCBI Taxonomy" id="183260"/>
    <lineage>
        <taxon>Eukaryota</taxon>
        <taxon>Viridiplantae</taxon>
        <taxon>Streptophyta</taxon>
        <taxon>Embryophyta</taxon>
        <taxon>Tracheophyta</taxon>
        <taxon>Spermatophyta</taxon>
        <taxon>Magnoliopsida</taxon>
        <taxon>eudicotyledons</taxon>
        <taxon>Gunneridae</taxon>
        <taxon>Pentapetalae</taxon>
        <taxon>rosids</taxon>
        <taxon>malvids</taxon>
        <taxon>Malvales</taxon>
        <taxon>Malvaceae</taxon>
        <taxon>Malvoideae</taxon>
        <taxon>Hibiscus</taxon>
    </lineage>
</organism>